<evidence type="ECO:0000313" key="1">
    <source>
        <dbReference type="EMBL" id="KRG04577.1"/>
    </source>
</evidence>
<dbReference type="OrthoDB" id="7825964at2759"/>
<proteinExistence type="predicted"/>
<keyword evidence="2" id="KW-1185">Reference proteome</keyword>
<name>A0A0Q9XJP8_DROMO</name>
<dbReference type="Proteomes" id="UP000009192">
    <property type="component" value="Unassembled WGS sequence"/>
</dbReference>
<organism evidence="1 2">
    <name type="scientific">Drosophila mojavensis</name>
    <name type="common">Fruit fly</name>
    <dbReference type="NCBI Taxonomy" id="7230"/>
    <lineage>
        <taxon>Eukaryota</taxon>
        <taxon>Metazoa</taxon>
        <taxon>Ecdysozoa</taxon>
        <taxon>Arthropoda</taxon>
        <taxon>Hexapoda</taxon>
        <taxon>Insecta</taxon>
        <taxon>Pterygota</taxon>
        <taxon>Neoptera</taxon>
        <taxon>Endopterygota</taxon>
        <taxon>Diptera</taxon>
        <taxon>Brachycera</taxon>
        <taxon>Muscomorpha</taxon>
        <taxon>Ephydroidea</taxon>
        <taxon>Drosophilidae</taxon>
        <taxon>Drosophila</taxon>
    </lineage>
</organism>
<accession>A0A0Q9XJP8</accession>
<gene>
    <name evidence="1" type="primary">Dmoj\GI25767</name>
    <name evidence="1" type="ORF">Dmoj_GI25767</name>
</gene>
<sequence length="129" mass="15072">MCNRTRWGRIDPSVQIDLVHGPTDRVLQLDHRTLPGYVEQQLLLMASPLPFLNFLNKFRLDEILINHQLKGVYTMRTAATVTEVATHAWRIMTTADRMPYIQLARKAEHIQQARVLHFLGKDCRRRTKP</sequence>
<reference evidence="1 2" key="1">
    <citation type="journal article" date="2007" name="Nature">
        <title>Evolution of genes and genomes on the Drosophila phylogeny.</title>
        <authorList>
            <consortium name="Drosophila 12 Genomes Consortium"/>
            <person name="Clark A.G."/>
            <person name="Eisen M.B."/>
            <person name="Smith D.R."/>
            <person name="Bergman C.M."/>
            <person name="Oliver B."/>
            <person name="Markow T.A."/>
            <person name="Kaufman T.C."/>
            <person name="Kellis M."/>
            <person name="Gelbart W."/>
            <person name="Iyer V.N."/>
            <person name="Pollard D.A."/>
            <person name="Sackton T.B."/>
            <person name="Larracuente A.M."/>
            <person name="Singh N.D."/>
            <person name="Abad J.P."/>
            <person name="Abt D.N."/>
            <person name="Adryan B."/>
            <person name="Aguade M."/>
            <person name="Akashi H."/>
            <person name="Anderson W.W."/>
            <person name="Aquadro C.F."/>
            <person name="Ardell D.H."/>
            <person name="Arguello R."/>
            <person name="Artieri C.G."/>
            <person name="Barbash D.A."/>
            <person name="Barker D."/>
            <person name="Barsanti P."/>
            <person name="Batterham P."/>
            <person name="Batzoglou S."/>
            <person name="Begun D."/>
            <person name="Bhutkar A."/>
            <person name="Blanco E."/>
            <person name="Bosak S.A."/>
            <person name="Bradley R.K."/>
            <person name="Brand A.D."/>
            <person name="Brent M.R."/>
            <person name="Brooks A.N."/>
            <person name="Brown R.H."/>
            <person name="Butlin R.K."/>
            <person name="Caggese C."/>
            <person name="Calvi B.R."/>
            <person name="Bernardo de Carvalho A."/>
            <person name="Caspi A."/>
            <person name="Castrezana S."/>
            <person name="Celniker S.E."/>
            <person name="Chang J.L."/>
            <person name="Chapple C."/>
            <person name="Chatterji S."/>
            <person name="Chinwalla A."/>
            <person name="Civetta A."/>
            <person name="Clifton S.W."/>
            <person name="Comeron J.M."/>
            <person name="Costello J.C."/>
            <person name="Coyne J.A."/>
            <person name="Daub J."/>
            <person name="David R.G."/>
            <person name="Delcher A.L."/>
            <person name="Delehaunty K."/>
            <person name="Do C.B."/>
            <person name="Ebling H."/>
            <person name="Edwards K."/>
            <person name="Eickbush T."/>
            <person name="Evans J.D."/>
            <person name="Filipski A."/>
            <person name="Findeiss S."/>
            <person name="Freyhult E."/>
            <person name="Fulton L."/>
            <person name="Fulton R."/>
            <person name="Garcia A.C."/>
            <person name="Gardiner A."/>
            <person name="Garfield D.A."/>
            <person name="Garvin B.E."/>
            <person name="Gibson G."/>
            <person name="Gilbert D."/>
            <person name="Gnerre S."/>
            <person name="Godfrey J."/>
            <person name="Good R."/>
            <person name="Gotea V."/>
            <person name="Gravely B."/>
            <person name="Greenberg A.J."/>
            <person name="Griffiths-Jones S."/>
            <person name="Gross S."/>
            <person name="Guigo R."/>
            <person name="Gustafson E.A."/>
            <person name="Haerty W."/>
            <person name="Hahn M.W."/>
            <person name="Halligan D.L."/>
            <person name="Halpern A.L."/>
            <person name="Halter G.M."/>
            <person name="Han M.V."/>
            <person name="Heger A."/>
            <person name="Hillier L."/>
            <person name="Hinrichs A.S."/>
            <person name="Holmes I."/>
            <person name="Hoskins R.A."/>
            <person name="Hubisz M.J."/>
            <person name="Hultmark D."/>
            <person name="Huntley M.A."/>
            <person name="Jaffe D.B."/>
            <person name="Jagadeeshan S."/>
            <person name="Jeck W.R."/>
            <person name="Johnson J."/>
            <person name="Jones C.D."/>
            <person name="Jordan W.C."/>
            <person name="Karpen G.H."/>
            <person name="Kataoka E."/>
            <person name="Keightley P.D."/>
            <person name="Kheradpour P."/>
            <person name="Kirkness E.F."/>
            <person name="Koerich L.B."/>
            <person name="Kristiansen K."/>
            <person name="Kudrna D."/>
            <person name="Kulathinal R.J."/>
            <person name="Kumar S."/>
            <person name="Kwok R."/>
            <person name="Lander E."/>
            <person name="Langley C.H."/>
            <person name="Lapoint R."/>
            <person name="Lazzaro B.P."/>
            <person name="Lee S.J."/>
            <person name="Levesque L."/>
            <person name="Li R."/>
            <person name="Lin C.F."/>
            <person name="Lin M.F."/>
            <person name="Lindblad-Toh K."/>
            <person name="Llopart A."/>
            <person name="Long M."/>
            <person name="Low L."/>
            <person name="Lozovsky E."/>
            <person name="Lu J."/>
            <person name="Luo M."/>
            <person name="Machado C.A."/>
            <person name="Makalowski W."/>
            <person name="Marzo M."/>
            <person name="Matsuda M."/>
            <person name="Matzkin L."/>
            <person name="McAllister B."/>
            <person name="McBride C.S."/>
            <person name="McKernan B."/>
            <person name="McKernan K."/>
            <person name="Mendez-Lago M."/>
            <person name="Minx P."/>
            <person name="Mollenhauer M.U."/>
            <person name="Montooth K."/>
            <person name="Mount S.M."/>
            <person name="Mu X."/>
            <person name="Myers E."/>
            <person name="Negre B."/>
            <person name="Newfeld S."/>
            <person name="Nielsen R."/>
            <person name="Noor M.A."/>
            <person name="O'Grady P."/>
            <person name="Pachter L."/>
            <person name="Papaceit M."/>
            <person name="Parisi M.J."/>
            <person name="Parisi M."/>
            <person name="Parts L."/>
            <person name="Pedersen J.S."/>
            <person name="Pesole G."/>
            <person name="Phillippy A.M."/>
            <person name="Ponting C.P."/>
            <person name="Pop M."/>
            <person name="Porcelli D."/>
            <person name="Powell J.R."/>
            <person name="Prohaska S."/>
            <person name="Pruitt K."/>
            <person name="Puig M."/>
            <person name="Quesneville H."/>
            <person name="Ram K.R."/>
            <person name="Rand D."/>
            <person name="Rasmussen M.D."/>
            <person name="Reed L.K."/>
            <person name="Reenan R."/>
            <person name="Reily A."/>
            <person name="Remington K.A."/>
            <person name="Rieger T.T."/>
            <person name="Ritchie M.G."/>
            <person name="Robin C."/>
            <person name="Rogers Y.H."/>
            <person name="Rohde C."/>
            <person name="Rozas J."/>
            <person name="Rubenfield M.J."/>
            <person name="Ruiz A."/>
            <person name="Russo S."/>
            <person name="Salzberg S.L."/>
            <person name="Sanchez-Gracia A."/>
            <person name="Saranga D.J."/>
            <person name="Sato H."/>
            <person name="Schaeffer S.W."/>
            <person name="Schatz M.C."/>
            <person name="Schlenke T."/>
            <person name="Schwartz R."/>
            <person name="Segarra C."/>
            <person name="Singh R.S."/>
            <person name="Sirot L."/>
            <person name="Sirota M."/>
            <person name="Sisneros N.B."/>
            <person name="Smith C.D."/>
            <person name="Smith T.F."/>
            <person name="Spieth J."/>
            <person name="Stage D.E."/>
            <person name="Stark A."/>
            <person name="Stephan W."/>
            <person name="Strausberg R.L."/>
            <person name="Strempel S."/>
            <person name="Sturgill D."/>
            <person name="Sutton G."/>
            <person name="Sutton G.G."/>
            <person name="Tao W."/>
            <person name="Teichmann S."/>
            <person name="Tobari Y.N."/>
            <person name="Tomimura Y."/>
            <person name="Tsolas J.M."/>
            <person name="Valente V.L."/>
            <person name="Venter E."/>
            <person name="Venter J.C."/>
            <person name="Vicario S."/>
            <person name="Vieira F.G."/>
            <person name="Vilella A.J."/>
            <person name="Villasante A."/>
            <person name="Walenz B."/>
            <person name="Wang J."/>
            <person name="Wasserman M."/>
            <person name="Watts T."/>
            <person name="Wilson D."/>
            <person name="Wilson R.K."/>
            <person name="Wing R.A."/>
            <person name="Wolfner M.F."/>
            <person name="Wong A."/>
            <person name="Wong G.K."/>
            <person name="Wu C.I."/>
            <person name="Wu G."/>
            <person name="Yamamoto D."/>
            <person name="Yang H.P."/>
            <person name="Yang S.P."/>
            <person name="Yorke J.A."/>
            <person name="Yoshida K."/>
            <person name="Zdobnov E."/>
            <person name="Zhang P."/>
            <person name="Zhang Y."/>
            <person name="Zimin A.V."/>
            <person name="Baldwin J."/>
            <person name="Abdouelleil A."/>
            <person name="Abdulkadir J."/>
            <person name="Abebe A."/>
            <person name="Abera B."/>
            <person name="Abreu J."/>
            <person name="Acer S.C."/>
            <person name="Aftuck L."/>
            <person name="Alexander A."/>
            <person name="An P."/>
            <person name="Anderson E."/>
            <person name="Anderson S."/>
            <person name="Arachi H."/>
            <person name="Azer M."/>
            <person name="Bachantsang P."/>
            <person name="Barry A."/>
            <person name="Bayul T."/>
            <person name="Berlin A."/>
            <person name="Bessette D."/>
            <person name="Bloom T."/>
            <person name="Blye J."/>
            <person name="Boguslavskiy L."/>
            <person name="Bonnet C."/>
            <person name="Boukhgalter B."/>
            <person name="Bourzgui I."/>
            <person name="Brown A."/>
            <person name="Cahill P."/>
            <person name="Channer S."/>
            <person name="Cheshatsang Y."/>
            <person name="Chuda L."/>
            <person name="Citroen M."/>
            <person name="Collymore A."/>
            <person name="Cooke P."/>
            <person name="Costello M."/>
            <person name="D'Aco K."/>
            <person name="Daza R."/>
            <person name="De Haan G."/>
            <person name="DeGray S."/>
            <person name="DeMaso C."/>
            <person name="Dhargay N."/>
            <person name="Dooley K."/>
            <person name="Dooley E."/>
            <person name="Doricent M."/>
            <person name="Dorje P."/>
            <person name="Dorjee K."/>
            <person name="Dupes A."/>
            <person name="Elong R."/>
            <person name="Falk J."/>
            <person name="Farina A."/>
            <person name="Faro S."/>
            <person name="Ferguson D."/>
            <person name="Fisher S."/>
            <person name="Foley C.D."/>
            <person name="Franke A."/>
            <person name="Friedrich D."/>
            <person name="Gadbois L."/>
            <person name="Gearin G."/>
            <person name="Gearin C.R."/>
            <person name="Giannoukos G."/>
            <person name="Goode T."/>
            <person name="Graham J."/>
            <person name="Grandbois E."/>
            <person name="Grewal S."/>
            <person name="Gyaltsen K."/>
            <person name="Hafez N."/>
            <person name="Hagos B."/>
            <person name="Hall J."/>
            <person name="Henson C."/>
            <person name="Hollinger A."/>
            <person name="Honan T."/>
            <person name="Huard M.D."/>
            <person name="Hughes L."/>
            <person name="Hurhula B."/>
            <person name="Husby M.E."/>
            <person name="Kamat A."/>
            <person name="Kanga B."/>
            <person name="Kashin S."/>
            <person name="Khazanovich D."/>
            <person name="Kisner P."/>
            <person name="Lance K."/>
            <person name="Lara M."/>
            <person name="Lee W."/>
            <person name="Lennon N."/>
            <person name="Letendre F."/>
            <person name="LeVine R."/>
            <person name="Lipovsky A."/>
            <person name="Liu X."/>
            <person name="Liu J."/>
            <person name="Liu S."/>
            <person name="Lokyitsang T."/>
            <person name="Lokyitsang Y."/>
            <person name="Lubonja R."/>
            <person name="Lui A."/>
            <person name="MacDonald P."/>
            <person name="Magnisalis V."/>
            <person name="Maru K."/>
            <person name="Matthews C."/>
            <person name="McCusker W."/>
            <person name="McDonough S."/>
            <person name="Mehta T."/>
            <person name="Meldrim J."/>
            <person name="Meneus L."/>
            <person name="Mihai O."/>
            <person name="Mihalev A."/>
            <person name="Mihova T."/>
            <person name="Mittelman R."/>
            <person name="Mlenga V."/>
            <person name="Montmayeur A."/>
            <person name="Mulrain L."/>
            <person name="Navidi A."/>
            <person name="Naylor J."/>
            <person name="Negash T."/>
            <person name="Nguyen T."/>
            <person name="Nguyen N."/>
            <person name="Nicol R."/>
            <person name="Norbu C."/>
            <person name="Norbu N."/>
            <person name="Novod N."/>
            <person name="O'Neill B."/>
            <person name="Osman S."/>
            <person name="Markiewicz E."/>
            <person name="Oyono O.L."/>
            <person name="Patti C."/>
            <person name="Phunkhang P."/>
            <person name="Pierre F."/>
            <person name="Priest M."/>
            <person name="Raghuraman S."/>
            <person name="Rege F."/>
            <person name="Reyes R."/>
            <person name="Rise C."/>
            <person name="Rogov P."/>
            <person name="Ross K."/>
            <person name="Ryan E."/>
            <person name="Settipalli S."/>
            <person name="Shea T."/>
            <person name="Sherpa N."/>
            <person name="Shi L."/>
            <person name="Shih D."/>
            <person name="Sparrow T."/>
            <person name="Spaulding J."/>
            <person name="Stalker J."/>
            <person name="Stange-Thomann N."/>
            <person name="Stavropoulos S."/>
            <person name="Stone C."/>
            <person name="Strader C."/>
            <person name="Tesfaye S."/>
            <person name="Thomson T."/>
            <person name="Thoulutsang Y."/>
            <person name="Thoulutsang D."/>
            <person name="Topham K."/>
            <person name="Topping I."/>
            <person name="Tsamla T."/>
            <person name="Vassiliev H."/>
            <person name="Vo A."/>
            <person name="Wangchuk T."/>
            <person name="Wangdi T."/>
            <person name="Weiand M."/>
            <person name="Wilkinson J."/>
            <person name="Wilson A."/>
            <person name="Yadav S."/>
            <person name="Young G."/>
            <person name="Yu Q."/>
            <person name="Zembek L."/>
            <person name="Zhong D."/>
            <person name="Zimmer A."/>
            <person name="Zwirko Z."/>
            <person name="Jaffe D.B."/>
            <person name="Alvarez P."/>
            <person name="Brockman W."/>
            <person name="Butler J."/>
            <person name="Chin C."/>
            <person name="Gnerre S."/>
            <person name="Grabherr M."/>
            <person name="Kleber M."/>
            <person name="Mauceli E."/>
            <person name="MacCallum I."/>
        </authorList>
    </citation>
    <scope>NUCLEOTIDE SEQUENCE [LARGE SCALE GENOMIC DNA]</scope>
    <source>
        <strain evidence="2">Tucson 15081-1352.22</strain>
    </source>
</reference>
<evidence type="ECO:0000313" key="2">
    <source>
        <dbReference type="Proteomes" id="UP000009192"/>
    </source>
</evidence>
<dbReference type="KEGG" id="dmo:Dmoj_GI25767"/>
<dbReference type="InParanoid" id="A0A0Q9XJP8"/>
<dbReference type="AlphaFoldDB" id="A0A0Q9XJP8"/>
<dbReference type="EMBL" id="CH933808">
    <property type="protein sequence ID" value="KRG04577.1"/>
    <property type="molecule type" value="Genomic_DNA"/>
</dbReference>
<protein>
    <submittedName>
        <fullName evidence="1">Uncharacterized protein</fullName>
    </submittedName>
</protein>